<organism evidence="3 4">
    <name type="scientific">Arthrobacter alpinus</name>
    <dbReference type="NCBI Taxonomy" id="656366"/>
    <lineage>
        <taxon>Bacteria</taxon>
        <taxon>Bacillati</taxon>
        <taxon>Actinomycetota</taxon>
        <taxon>Actinomycetes</taxon>
        <taxon>Micrococcales</taxon>
        <taxon>Micrococcaceae</taxon>
        <taxon>Arthrobacter</taxon>
    </lineage>
</organism>
<dbReference type="SUPFAM" id="SSF53633">
    <property type="entry name" value="Carbamate kinase-like"/>
    <property type="match status" value="1"/>
</dbReference>
<name>A0A0S2M092_9MICC</name>
<sequence length="62" mass="6865">MILSRILVDHTDPRLLVPAKFVGSLYDGSAAHALAKERDWTVAADGSAWRRVVPSLRPLRVL</sequence>
<keyword evidence="2" id="KW-0418">Kinase</keyword>
<dbReference type="PRINTS" id="PR01469">
    <property type="entry name" value="CARBMTKINASE"/>
</dbReference>
<evidence type="ECO:0000313" key="4">
    <source>
        <dbReference type="Proteomes" id="UP000059574"/>
    </source>
</evidence>
<evidence type="ECO:0000256" key="1">
    <source>
        <dbReference type="ARBA" id="ARBA00022679"/>
    </source>
</evidence>
<evidence type="ECO:0000256" key="2">
    <source>
        <dbReference type="ARBA" id="ARBA00022777"/>
    </source>
</evidence>
<reference evidence="4" key="1">
    <citation type="submission" date="2015-11" db="EMBL/GenBank/DDBJ databases">
        <authorList>
            <person name="Kumar R."/>
            <person name="Singh D."/>
            <person name="Swarnkar M.K."/>
            <person name="Singh A.K."/>
            <person name="Kumar S."/>
        </authorList>
    </citation>
    <scope>NUCLEOTIDE SEQUENCE [LARGE SCALE GENOMIC DNA]</scope>
    <source>
        <strain evidence="4">ERGS4:06</strain>
    </source>
</reference>
<reference evidence="3 4" key="2">
    <citation type="journal article" date="2016" name="J. Biotechnol.">
        <title>Complete genome sequence of Arthrobacter alpinus ERGS4:06, a yellow pigmented bacterium tolerant to cold and radiations isolated from Sikkim Himalaya.</title>
        <authorList>
            <person name="Kumar R."/>
            <person name="Singh D."/>
            <person name="Swarnkar M.K."/>
            <person name="Singh A.K."/>
            <person name="Kumar S."/>
        </authorList>
    </citation>
    <scope>NUCLEOTIDE SEQUENCE [LARGE SCALE GENOMIC DNA]</scope>
    <source>
        <strain evidence="3 4">ERGS4:06</strain>
    </source>
</reference>
<dbReference type="Proteomes" id="UP000059574">
    <property type="component" value="Chromosome"/>
</dbReference>
<dbReference type="GO" id="GO:0005829">
    <property type="term" value="C:cytosol"/>
    <property type="evidence" value="ECO:0007669"/>
    <property type="project" value="TreeGrafter"/>
</dbReference>
<dbReference type="GO" id="GO:0019546">
    <property type="term" value="P:L-arginine deiminase pathway"/>
    <property type="evidence" value="ECO:0007669"/>
    <property type="project" value="TreeGrafter"/>
</dbReference>
<proteinExistence type="predicted"/>
<dbReference type="PANTHER" id="PTHR30409">
    <property type="entry name" value="CARBAMATE KINASE"/>
    <property type="match status" value="1"/>
</dbReference>
<dbReference type="InterPro" id="IPR036393">
    <property type="entry name" value="AceGlu_kinase-like_sf"/>
</dbReference>
<evidence type="ECO:0000313" key="3">
    <source>
        <dbReference type="EMBL" id="ALO67241.1"/>
    </source>
</evidence>
<protein>
    <submittedName>
        <fullName evidence="3">Uncharacterized protein</fullName>
    </submittedName>
</protein>
<keyword evidence="1" id="KW-0808">Transferase</keyword>
<dbReference type="GO" id="GO:0008804">
    <property type="term" value="F:carbamate kinase activity"/>
    <property type="evidence" value="ECO:0007669"/>
    <property type="project" value="InterPro"/>
</dbReference>
<dbReference type="InterPro" id="IPR003964">
    <property type="entry name" value="Carb_kinase"/>
</dbReference>
<dbReference type="AlphaFoldDB" id="A0A0S2M092"/>
<accession>A0A0S2M092</accession>
<gene>
    <name evidence="3" type="ORF">AS189_12945</name>
</gene>
<dbReference type="EMBL" id="CP013200">
    <property type="protein sequence ID" value="ALO67241.1"/>
    <property type="molecule type" value="Genomic_DNA"/>
</dbReference>
<dbReference type="Gene3D" id="3.40.1160.10">
    <property type="entry name" value="Acetylglutamate kinase-like"/>
    <property type="match status" value="1"/>
</dbReference>
<dbReference type="PANTHER" id="PTHR30409:SF1">
    <property type="entry name" value="CARBAMATE KINASE-RELATED"/>
    <property type="match status" value="1"/>
</dbReference>